<evidence type="ECO:0000256" key="12">
    <source>
        <dbReference type="PROSITE-ProRule" id="PRU00035"/>
    </source>
</evidence>
<keyword evidence="21" id="KW-1185">Reference proteome</keyword>
<dbReference type="FunFam" id="3.30.890.10:FF:000002">
    <property type="entry name" value="Bromodomain adjacent to zinc finger domain protein 2B"/>
    <property type="match status" value="1"/>
</dbReference>
<evidence type="ECO:0000256" key="11">
    <source>
        <dbReference type="ARBA" id="ARBA00023242"/>
    </source>
</evidence>
<dbReference type="InterPro" id="IPR037374">
    <property type="entry name" value="BAZ2A/B_Bromo"/>
</dbReference>
<dbReference type="PRINTS" id="PR00503">
    <property type="entry name" value="BROMODOMAIN"/>
</dbReference>
<feature type="region of interest" description="Disordered" evidence="15">
    <location>
        <begin position="539"/>
        <end position="562"/>
    </location>
</feature>
<dbReference type="SUPFAM" id="SSF47370">
    <property type="entry name" value="Bromodomain"/>
    <property type="match status" value="1"/>
</dbReference>
<sequence length="1695" mass="192563">MEAKNRFDSSGQPLLPKTSGLKPLPQPLEPVYITSSLVKFPQQATGLNCEMPVNGQISPTLSTNAQGAFTMDSTPNYDYLWKYTKSPILKDCHGLSQYQVNGSTSTVANGPSCKGSLLDNWGNRATGPAASFSFNVQDFCNISEANVKLVTAANGTNHGFLETSKPVNAPASSTQTVCKASKEKGPEDMGSCVTEETSKDREHVACQEPSRVQTELQRHLCNGTDVKSAPQGHAESSILPPSTISELDDSCQQLSSLEISLPLHPNSQESLGSDFNEDPGSSTLYDMEEQVVETQQEEDPLHEQQTLDSPLDSRPSSIPLLCETFVNSSLLKDISVPPIQGNTLKQEKKTSSMKSAVRRHQFGPRLDHAYSASDMSEEPEEPKSQETIPAVESISREVIAPEDTSPGPRGFVEPEEEDLEPGEVKGNVARRRMATPEEVRFPLLHGWKREVRIRKGSNRWQGETWYYAPCGKRMKQFPEVIKYLSKHVDPLIRRIHFSFSPRMPVGDFYEERDTGEGKQWMLLCSEEIPSRILAITGKRGRPRNMEKEKVKASRVKRGRGRPPKVKMIDLLSKPDAKLLRKLENQDILSDVEKVLLSKLKKKMRRKARSQEAKLEAAKRLKEQKDKEDKENQQKAKEIAQNQEKKKVRRRTKEKATPLVHKPDRKQLAQQRRLEQRKRQQFMLEELKKPMEDMCLSDQQPLPDFPRVPGVVLSSSAFSDCLTTVEFLQTYSGVLGLDGNKDVPSLCTLQEGLFNMGDSLGAILDLLVNLLKAAMFDPGLPHYWQSIKILGERVSEISPNRDNVSEILRIFLEAYSGDMELCDSLRTHPFQAHPPNTKASILALIVNELNGSTRIISDIDKTLENMSVYRKNKWIIEGKLRRLKFALGKITPRLEPQISIVCEGRRRSSTRVPCENEALEDEENLLLQSCTGEEKEASSLNLVDLERQIERLIKRQVFFRKKILASSQRLRCVSLGQDRYRRFYWMLPHLGGFFVEGSQESTGQTPEPIIAEETPEPVKAEATPVSVKLEAADVTEEISFNSTSRSRGRPRKPRIESEYPCKYCQCTGLSNSLLEQKSSICNTEYQQNQSALHSWLSRNQASIIDSTVLTPESSPSHSEITTTMPCDGDKKPNQWVHLPRIPPNDSSPHPLPQPNGNLSLPNASAPSTPQQVNGFPEKQAPPSATPCCTCTNRQIPLGSNRARRRGRPPSNFFKQIEQKYHSQLIERAIPPDMRHTWWWIKDSVMLESLVKSLHPRGLREKMLHKHLTKHLEHFKEMCSRPANDPIFNFVPAEGHPVCQDTLDKWSIEDRTFQVDMSILQWVEDLEQRLLSFDLQQRGWAPPSLDSVRSDLKYFEHHLEATDDITVKVKKEEGLYREPSNPLDLAVLRLLDLEQNVERRYLKEPLWLLNEVQHEMLVFTDLENPLATTEIQYSITPRLRLWRQTLERCRSAAQVSLCLQQLEKSLAWERSVIKVICIFCRKGDNDECLLLCDSCDRGCHTYCHHPRMTEIPEGDWFCPNCIALQGDGKTLRSSGSSRRAKKPRTPLQENNSPPKSSRRREQAANSPYSSAEASIAKRRRIGTRSHSPDLTFCEIILMEIESHEDAWPFLEPVNPRLVPGYRKIIKNPMDFSTMRHKLLHGKYSSCEEFAEDAELVFSNCQLFNEDDSEVGKAGLTLKKFYESRWEEFYQTRNKDTL</sequence>
<dbReference type="InterPro" id="IPR018359">
    <property type="entry name" value="Bromodomain_CS"/>
</dbReference>
<feature type="compositionally biased region" description="Polar residues" evidence="15">
    <location>
        <begin position="1108"/>
        <end position="1123"/>
    </location>
</feature>
<dbReference type="Gene3D" id="3.30.890.10">
    <property type="entry name" value="Methyl-cpg-binding Protein 2, Chain A"/>
    <property type="match status" value="1"/>
</dbReference>
<dbReference type="Ensembl" id="ENSLLET00000011254.1">
    <property type="protein sequence ID" value="ENSLLEP00000010834.1"/>
    <property type="gene ID" value="ENSLLEG00000006892.1"/>
</dbReference>
<keyword evidence="5" id="KW-0862">Zinc</keyword>
<feature type="region of interest" description="Disordered" evidence="15">
    <location>
        <begin position="1"/>
        <end position="22"/>
    </location>
</feature>
<dbReference type="SMART" id="SM00391">
    <property type="entry name" value="MBD"/>
    <property type="match status" value="1"/>
</dbReference>
<dbReference type="PROSITE" id="PS50827">
    <property type="entry name" value="DDT"/>
    <property type="match status" value="1"/>
</dbReference>
<dbReference type="InterPro" id="IPR036427">
    <property type="entry name" value="Bromodomain-like_sf"/>
</dbReference>
<evidence type="ECO:0000256" key="3">
    <source>
        <dbReference type="ARBA" id="ARBA00022723"/>
    </source>
</evidence>
<dbReference type="InterPro" id="IPR028941">
    <property type="entry name" value="WHIM2_dom"/>
</dbReference>
<accession>A0A8C5MEE4</accession>
<feature type="compositionally biased region" description="Polar residues" evidence="15">
    <location>
        <begin position="1561"/>
        <end position="1570"/>
    </location>
</feature>
<feature type="domain" description="MBD" evidence="19">
    <location>
        <begin position="433"/>
        <end position="504"/>
    </location>
</feature>
<protein>
    <submittedName>
        <fullName evidence="20">Bromodomain adjacent to zinc finger domain 2A</fullName>
    </submittedName>
</protein>
<dbReference type="Gene3D" id="3.30.40.10">
    <property type="entry name" value="Zinc/RING finger domain, C3HC4 (zinc finger)"/>
    <property type="match status" value="1"/>
</dbReference>
<dbReference type="PANTHER" id="PTHR45915:SF5">
    <property type="entry name" value="BROMODOMAIN ADJACENT TO ZINC FINGER DOMAIN PROTEIN 2A"/>
    <property type="match status" value="1"/>
</dbReference>
<feature type="region of interest" description="Disordered" evidence="15">
    <location>
        <begin position="1108"/>
        <end position="1186"/>
    </location>
</feature>
<evidence type="ECO:0000256" key="8">
    <source>
        <dbReference type="ARBA" id="ARBA00023117"/>
    </source>
</evidence>
<organism evidence="20 21">
    <name type="scientific">Leptobrachium leishanense</name>
    <name type="common">Leishan spiny toad</name>
    <dbReference type="NCBI Taxonomy" id="445787"/>
    <lineage>
        <taxon>Eukaryota</taxon>
        <taxon>Metazoa</taxon>
        <taxon>Chordata</taxon>
        <taxon>Craniata</taxon>
        <taxon>Vertebrata</taxon>
        <taxon>Euteleostomi</taxon>
        <taxon>Amphibia</taxon>
        <taxon>Batrachia</taxon>
        <taxon>Anura</taxon>
        <taxon>Pelobatoidea</taxon>
        <taxon>Megophryidae</taxon>
        <taxon>Leptobrachium</taxon>
    </lineage>
</organism>
<keyword evidence="6" id="KW-0805">Transcription regulation</keyword>
<dbReference type="SUPFAM" id="SSF54171">
    <property type="entry name" value="DNA-binding domain"/>
    <property type="match status" value="1"/>
</dbReference>
<dbReference type="SMART" id="SM00297">
    <property type="entry name" value="BROMO"/>
    <property type="match status" value="1"/>
</dbReference>
<dbReference type="InterPro" id="IPR001965">
    <property type="entry name" value="Znf_PHD"/>
</dbReference>
<comment type="similarity">
    <text evidence="2">Belongs to the WAL family.</text>
</comment>
<feature type="region of interest" description="Disordered" evidence="15">
    <location>
        <begin position="224"/>
        <end position="250"/>
    </location>
</feature>
<dbReference type="CDD" id="cd15629">
    <property type="entry name" value="PHD_BAZ2A"/>
    <property type="match status" value="1"/>
</dbReference>
<evidence type="ECO:0000256" key="2">
    <source>
        <dbReference type="ARBA" id="ARBA00007444"/>
    </source>
</evidence>
<evidence type="ECO:0000259" key="16">
    <source>
        <dbReference type="PROSITE" id="PS50014"/>
    </source>
</evidence>
<dbReference type="PROSITE" id="PS50016">
    <property type="entry name" value="ZF_PHD_2"/>
    <property type="match status" value="1"/>
</dbReference>
<dbReference type="InterPro" id="IPR018501">
    <property type="entry name" value="DDT_dom"/>
</dbReference>
<keyword evidence="11" id="KW-0539">Nucleus</keyword>
<dbReference type="InterPro" id="IPR001739">
    <property type="entry name" value="Methyl_CpG_DNA-bd"/>
</dbReference>
<feature type="region of interest" description="Disordered" evidence="15">
    <location>
        <begin position="164"/>
        <end position="211"/>
    </location>
</feature>
<evidence type="ECO:0000256" key="9">
    <source>
        <dbReference type="ARBA" id="ARBA00023125"/>
    </source>
</evidence>
<dbReference type="CDD" id="cd05503">
    <property type="entry name" value="Bromo_BAZ2A_B_like"/>
    <property type="match status" value="1"/>
</dbReference>
<dbReference type="Pfam" id="PF00628">
    <property type="entry name" value="PHD"/>
    <property type="match status" value="1"/>
</dbReference>
<comment type="subcellular location">
    <subcellularLocation>
        <location evidence="1">Nucleus</location>
    </subcellularLocation>
</comment>
<dbReference type="Pfam" id="PF01429">
    <property type="entry name" value="MBD"/>
    <property type="match status" value="1"/>
</dbReference>
<evidence type="ECO:0000259" key="18">
    <source>
        <dbReference type="PROSITE" id="PS50827"/>
    </source>
</evidence>
<feature type="compositionally biased region" description="Polar residues" evidence="15">
    <location>
        <begin position="1153"/>
        <end position="1172"/>
    </location>
</feature>
<gene>
    <name evidence="20" type="primary">BAZ2A</name>
</gene>
<evidence type="ECO:0000256" key="13">
    <source>
        <dbReference type="PROSITE-ProRule" id="PRU00146"/>
    </source>
</evidence>
<dbReference type="PROSITE" id="PS50014">
    <property type="entry name" value="BROMODOMAIN_2"/>
    <property type="match status" value="1"/>
</dbReference>
<dbReference type="GeneTree" id="ENSGT00940000159490"/>
<dbReference type="Gene3D" id="1.20.920.10">
    <property type="entry name" value="Bromodomain-like"/>
    <property type="match status" value="1"/>
</dbReference>
<evidence type="ECO:0000256" key="1">
    <source>
        <dbReference type="ARBA" id="ARBA00004123"/>
    </source>
</evidence>
<dbReference type="PANTHER" id="PTHR45915">
    <property type="entry name" value="TRANSCRIPTION INTERMEDIARY FACTOR"/>
    <property type="match status" value="1"/>
</dbReference>
<evidence type="ECO:0000256" key="15">
    <source>
        <dbReference type="SAM" id="MobiDB-lite"/>
    </source>
</evidence>
<dbReference type="CDD" id="cd01397">
    <property type="entry name" value="HAT_MBD"/>
    <property type="match status" value="1"/>
</dbReference>
<dbReference type="InterPro" id="IPR017956">
    <property type="entry name" value="AT_hook_DNA-bd_motif"/>
</dbReference>
<reference evidence="20" key="2">
    <citation type="submission" date="2025-09" db="UniProtKB">
        <authorList>
            <consortium name="Ensembl"/>
        </authorList>
    </citation>
    <scope>IDENTIFICATION</scope>
</reference>
<evidence type="ECO:0000259" key="17">
    <source>
        <dbReference type="PROSITE" id="PS50016"/>
    </source>
</evidence>
<feature type="compositionally biased region" description="Basic and acidic residues" evidence="15">
    <location>
        <begin position="608"/>
        <end position="637"/>
    </location>
</feature>
<evidence type="ECO:0000256" key="14">
    <source>
        <dbReference type="SAM" id="Coils"/>
    </source>
</evidence>
<dbReference type="InterPro" id="IPR028940">
    <property type="entry name" value="PHD_BAZ2A"/>
</dbReference>
<feature type="compositionally biased region" description="Basic residues" evidence="15">
    <location>
        <begin position="552"/>
        <end position="562"/>
    </location>
</feature>
<feature type="compositionally biased region" description="Polar residues" evidence="15">
    <location>
        <begin position="239"/>
        <end position="250"/>
    </location>
</feature>
<evidence type="ECO:0000313" key="20">
    <source>
        <dbReference type="Ensembl" id="ENSLLEP00000010834.1"/>
    </source>
</evidence>
<proteinExistence type="inferred from homology"/>
<keyword evidence="10" id="KW-0804">Transcription</keyword>
<feature type="region of interest" description="Disordered" evidence="15">
    <location>
        <begin position="601"/>
        <end position="674"/>
    </location>
</feature>
<dbReference type="Pfam" id="PF00439">
    <property type="entry name" value="Bromodomain"/>
    <property type="match status" value="1"/>
</dbReference>
<feature type="domain" description="PHD-type" evidence="17">
    <location>
        <begin position="1472"/>
        <end position="1522"/>
    </location>
</feature>
<reference evidence="20" key="1">
    <citation type="submission" date="2025-08" db="UniProtKB">
        <authorList>
            <consortium name="Ensembl"/>
        </authorList>
    </citation>
    <scope>IDENTIFICATION</scope>
</reference>
<dbReference type="InterPro" id="IPR019787">
    <property type="entry name" value="Znf_PHD-finger"/>
</dbReference>
<dbReference type="SMART" id="SM00571">
    <property type="entry name" value="DDT"/>
    <property type="match status" value="1"/>
</dbReference>
<dbReference type="OrthoDB" id="21449at2759"/>
<dbReference type="InterPro" id="IPR013083">
    <property type="entry name" value="Znf_RING/FYVE/PHD"/>
</dbReference>
<evidence type="ECO:0000256" key="10">
    <source>
        <dbReference type="ARBA" id="ARBA00023163"/>
    </source>
</evidence>
<dbReference type="PROSITE" id="PS50982">
    <property type="entry name" value="MBD"/>
    <property type="match status" value="1"/>
</dbReference>
<keyword evidence="4 13" id="KW-0863">Zinc-finger</keyword>
<dbReference type="PROSITE" id="PS00633">
    <property type="entry name" value="BROMODOMAIN_1"/>
    <property type="match status" value="1"/>
</dbReference>
<feature type="domain" description="DDT" evidence="18">
    <location>
        <begin position="714"/>
        <end position="779"/>
    </location>
</feature>
<dbReference type="Pfam" id="PF02791">
    <property type="entry name" value="DDT"/>
    <property type="match status" value="1"/>
</dbReference>
<feature type="region of interest" description="Disordered" evidence="15">
    <location>
        <begin position="1527"/>
        <end position="1578"/>
    </location>
</feature>
<feature type="domain" description="Bromo" evidence="16">
    <location>
        <begin position="1599"/>
        <end position="1669"/>
    </location>
</feature>
<evidence type="ECO:0000256" key="4">
    <source>
        <dbReference type="ARBA" id="ARBA00022771"/>
    </source>
</evidence>
<feature type="coiled-coil region" evidence="14">
    <location>
        <begin position="934"/>
        <end position="961"/>
    </location>
</feature>
<keyword evidence="3" id="KW-0479">Metal-binding</keyword>
<keyword evidence="9" id="KW-0238">DNA-binding</keyword>
<dbReference type="FunFam" id="3.30.40.10:FF:000199">
    <property type="entry name" value="Bromodomain adjacent to zinc finger domain 2B"/>
    <property type="match status" value="1"/>
</dbReference>
<feature type="compositionally biased region" description="Acidic residues" evidence="15">
    <location>
        <begin position="290"/>
        <end position="300"/>
    </location>
</feature>
<feature type="region of interest" description="Disordered" evidence="15">
    <location>
        <begin position="398"/>
        <end position="423"/>
    </location>
</feature>
<dbReference type="GO" id="GO:0005634">
    <property type="term" value="C:nucleus"/>
    <property type="evidence" value="ECO:0007669"/>
    <property type="project" value="UniProtKB-SubCell"/>
</dbReference>
<dbReference type="InterPro" id="IPR016177">
    <property type="entry name" value="DNA-bd_dom_sf"/>
</dbReference>
<dbReference type="SMART" id="SM00384">
    <property type="entry name" value="AT_hook"/>
    <property type="match status" value="4"/>
</dbReference>
<evidence type="ECO:0000313" key="21">
    <source>
        <dbReference type="Proteomes" id="UP000694569"/>
    </source>
</evidence>
<keyword evidence="7 14" id="KW-0175">Coiled coil</keyword>
<dbReference type="InterPro" id="IPR001487">
    <property type="entry name" value="Bromodomain"/>
</dbReference>
<feature type="compositionally biased region" description="Basic and acidic residues" evidence="15">
    <location>
        <begin position="196"/>
        <end position="205"/>
    </location>
</feature>
<evidence type="ECO:0000256" key="6">
    <source>
        <dbReference type="ARBA" id="ARBA00023015"/>
    </source>
</evidence>
<dbReference type="Pfam" id="PF15613">
    <property type="entry name" value="WSD"/>
    <property type="match status" value="1"/>
</dbReference>
<evidence type="ECO:0000256" key="5">
    <source>
        <dbReference type="ARBA" id="ARBA00022833"/>
    </source>
</evidence>
<dbReference type="InterPro" id="IPR011011">
    <property type="entry name" value="Znf_FYVE_PHD"/>
</dbReference>
<name>A0A8C5MEE4_9ANUR</name>
<feature type="region of interest" description="Disordered" evidence="15">
    <location>
        <begin position="263"/>
        <end position="282"/>
    </location>
</feature>
<dbReference type="SMART" id="SM00249">
    <property type="entry name" value="PHD"/>
    <property type="match status" value="1"/>
</dbReference>
<feature type="region of interest" description="Disordered" evidence="15">
    <location>
        <begin position="290"/>
        <end position="314"/>
    </location>
</feature>
<dbReference type="GO" id="GO:0003677">
    <property type="term" value="F:DNA binding"/>
    <property type="evidence" value="ECO:0007669"/>
    <property type="project" value="UniProtKB-KW"/>
</dbReference>
<dbReference type="GO" id="GO:0033553">
    <property type="term" value="C:rDNA heterochromatin"/>
    <property type="evidence" value="ECO:0007669"/>
    <property type="project" value="TreeGrafter"/>
</dbReference>
<keyword evidence="8 12" id="KW-0103">Bromodomain</keyword>
<evidence type="ECO:0000256" key="7">
    <source>
        <dbReference type="ARBA" id="ARBA00023054"/>
    </source>
</evidence>
<feature type="compositionally biased region" description="Basic and acidic residues" evidence="15">
    <location>
        <begin position="660"/>
        <end position="674"/>
    </location>
</feature>
<dbReference type="GO" id="GO:0008270">
    <property type="term" value="F:zinc ion binding"/>
    <property type="evidence" value="ECO:0007669"/>
    <property type="project" value="UniProtKB-KW"/>
</dbReference>
<feature type="compositionally biased region" description="Polar residues" evidence="15">
    <location>
        <begin position="265"/>
        <end position="282"/>
    </location>
</feature>
<dbReference type="SUPFAM" id="SSF57903">
    <property type="entry name" value="FYVE/PHD zinc finger"/>
    <property type="match status" value="1"/>
</dbReference>
<dbReference type="Proteomes" id="UP000694569">
    <property type="component" value="Unplaced"/>
</dbReference>
<evidence type="ECO:0000259" key="19">
    <source>
        <dbReference type="PROSITE" id="PS50982"/>
    </source>
</evidence>